<dbReference type="InParanoid" id="K1QSK3"/>
<name>K1QSK3_MAGGI</name>
<reference evidence="1" key="1">
    <citation type="journal article" date="2012" name="Nature">
        <title>The oyster genome reveals stress adaptation and complexity of shell formation.</title>
        <authorList>
            <person name="Zhang G."/>
            <person name="Fang X."/>
            <person name="Guo X."/>
            <person name="Li L."/>
            <person name="Luo R."/>
            <person name="Xu F."/>
            <person name="Yang P."/>
            <person name="Zhang L."/>
            <person name="Wang X."/>
            <person name="Qi H."/>
            <person name="Xiong Z."/>
            <person name="Que H."/>
            <person name="Xie Y."/>
            <person name="Holland P.W."/>
            <person name="Paps J."/>
            <person name="Zhu Y."/>
            <person name="Wu F."/>
            <person name="Chen Y."/>
            <person name="Wang J."/>
            <person name="Peng C."/>
            <person name="Meng J."/>
            <person name="Yang L."/>
            <person name="Liu J."/>
            <person name="Wen B."/>
            <person name="Zhang N."/>
            <person name="Huang Z."/>
            <person name="Zhu Q."/>
            <person name="Feng Y."/>
            <person name="Mount A."/>
            <person name="Hedgecock D."/>
            <person name="Xu Z."/>
            <person name="Liu Y."/>
            <person name="Domazet-Loso T."/>
            <person name="Du Y."/>
            <person name="Sun X."/>
            <person name="Zhang S."/>
            <person name="Liu B."/>
            <person name="Cheng P."/>
            <person name="Jiang X."/>
            <person name="Li J."/>
            <person name="Fan D."/>
            <person name="Wang W."/>
            <person name="Fu W."/>
            <person name="Wang T."/>
            <person name="Wang B."/>
            <person name="Zhang J."/>
            <person name="Peng Z."/>
            <person name="Li Y."/>
            <person name="Li N."/>
            <person name="Wang J."/>
            <person name="Chen M."/>
            <person name="He Y."/>
            <person name="Tan F."/>
            <person name="Song X."/>
            <person name="Zheng Q."/>
            <person name="Huang R."/>
            <person name="Yang H."/>
            <person name="Du X."/>
            <person name="Chen L."/>
            <person name="Yang M."/>
            <person name="Gaffney P.M."/>
            <person name="Wang S."/>
            <person name="Luo L."/>
            <person name="She Z."/>
            <person name="Ming Y."/>
            <person name="Huang W."/>
            <person name="Zhang S."/>
            <person name="Huang B."/>
            <person name="Zhang Y."/>
            <person name="Qu T."/>
            <person name="Ni P."/>
            <person name="Miao G."/>
            <person name="Wang J."/>
            <person name="Wang Q."/>
            <person name="Steinberg C.E."/>
            <person name="Wang H."/>
            <person name="Li N."/>
            <person name="Qian L."/>
            <person name="Zhang G."/>
            <person name="Li Y."/>
            <person name="Yang H."/>
            <person name="Liu X."/>
            <person name="Wang J."/>
            <person name="Yin Y."/>
            <person name="Wang J."/>
        </authorList>
    </citation>
    <scope>NUCLEOTIDE SEQUENCE [LARGE SCALE GENOMIC DNA]</scope>
    <source>
        <strain evidence="1">05x7-T-G4-1.051#20</strain>
    </source>
</reference>
<accession>K1QSK3</accession>
<dbReference type="EMBL" id="JH816339">
    <property type="protein sequence ID" value="EKC31925.1"/>
    <property type="molecule type" value="Genomic_DNA"/>
</dbReference>
<sequence length="65" mass="7163">MPNLAQGRATGEHSEREIKATVANTPFGRRLQFANRSESLSDTDGCQSSSSAFNFMKTHVHLPKN</sequence>
<dbReference type="HOGENOM" id="CLU_2851871_0_0_1"/>
<dbReference type="AlphaFoldDB" id="K1QSK3"/>
<gene>
    <name evidence="1" type="ORF">CGI_10012140</name>
</gene>
<evidence type="ECO:0000313" key="1">
    <source>
        <dbReference type="EMBL" id="EKC31925.1"/>
    </source>
</evidence>
<organism evidence="1">
    <name type="scientific">Magallana gigas</name>
    <name type="common">Pacific oyster</name>
    <name type="synonym">Crassostrea gigas</name>
    <dbReference type="NCBI Taxonomy" id="29159"/>
    <lineage>
        <taxon>Eukaryota</taxon>
        <taxon>Metazoa</taxon>
        <taxon>Spiralia</taxon>
        <taxon>Lophotrochozoa</taxon>
        <taxon>Mollusca</taxon>
        <taxon>Bivalvia</taxon>
        <taxon>Autobranchia</taxon>
        <taxon>Pteriomorphia</taxon>
        <taxon>Ostreida</taxon>
        <taxon>Ostreoidea</taxon>
        <taxon>Ostreidae</taxon>
        <taxon>Magallana</taxon>
    </lineage>
</organism>
<proteinExistence type="predicted"/>
<protein>
    <submittedName>
        <fullName evidence="1">Uncharacterized protein</fullName>
    </submittedName>
</protein>